<gene>
    <name evidence="7" type="primary">ruvB</name>
    <name evidence="7" type="ORF">HXM93_07075</name>
</gene>
<dbReference type="AlphaFoldDB" id="A0A930DPW7"/>
<dbReference type="InterPro" id="IPR008823">
    <property type="entry name" value="RuvB_wg_C"/>
</dbReference>
<dbReference type="EMBL" id="JABZRD010000443">
    <property type="protein sequence ID" value="MBF1284272.1"/>
    <property type="molecule type" value="Genomic_DNA"/>
</dbReference>
<evidence type="ECO:0000256" key="2">
    <source>
        <dbReference type="ARBA" id="ARBA00022840"/>
    </source>
</evidence>
<dbReference type="PANTHER" id="PTHR42848">
    <property type="match status" value="1"/>
</dbReference>
<sequence>DVLLGKESSTRSIRLDLPRFTLVGATTRAGLLSAPLRDRFGIIGKLEFYKEEELEEIVLRSAKVLSISIDKGGAKSIALRSRGTPRLANRLLKRVRDFAEIKYNGVIHKEVAEDALDLLDVDTLGLDTYDRQYLWNLIEKFSGGPVGVETLATSLGEDRGTLEDMIEPYLILQGLIDRTPRGRIATKHAYQHLGLSEA</sequence>
<protein>
    <submittedName>
        <fullName evidence="7">Holliday junction branch migration DNA helicase RuvB</fullName>
        <ecNumber evidence="7">3.6.4.12</ecNumber>
    </submittedName>
</protein>
<reference evidence="7" key="1">
    <citation type="submission" date="2020-04" db="EMBL/GenBank/DDBJ databases">
        <title>Deep metagenomics examines the oral microbiome during advanced dental caries in children, revealing novel taxa and co-occurrences with host molecules.</title>
        <authorList>
            <person name="Baker J.L."/>
            <person name="Morton J.T."/>
            <person name="Dinis M."/>
            <person name="Alvarez R."/>
            <person name="Tran N.C."/>
            <person name="Knight R."/>
            <person name="Edlund A."/>
        </authorList>
    </citation>
    <scope>NUCLEOTIDE SEQUENCE</scope>
    <source>
        <strain evidence="7">JCVI_24_bin.2</strain>
    </source>
</reference>
<dbReference type="Pfam" id="PF05491">
    <property type="entry name" value="WHD_RuvB"/>
    <property type="match status" value="1"/>
</dbReference>
<dbReference type="InterPro" id="IPR027417">
    <property type="entry name" value="P-loop_NTPase"/>
</dbReference>
<evidence type="ECO:0000313" key="7">
    <source>
        <dbReference type="EMBL" id="MBF1284272.1"/>
    </source>
</evidence>
<proteinExistence type="inferred from homology"/>
<dbReference type="GO" id="GO:0009378">
    <property type="term" value="F:four-way junction helicase activity"/>
    <property type="evidence" value="ECO:0007669"/>
    <property type="project" value="InterPro"/>
</dbReference>
<dbReference type="Gene3D" id="1.10.10.10">
    <property type="entry name" value="Winged helix-like DNA-binding domain superfamily/Winged helix DNA-binding domain"/>
    <property type="match status" value="1"/>
</dbReference>
<evidence type="ECO:0000259" key="6">
    <source>
        <dbReference type="Pfam" id="PF17864"/>
    </source>
</evidence>
<keyword evidence="1" id="KW-0547">Nucleotide-binding</keyword>
<dbReference type="InterPro" id="IPR008824">
    <property type="entry name" value="RuvB-like_N"/>
</dbReference>
<keyword evidence="3" id="KW-0238">DNA-binding</keyword>
<dbReference type="Pfam" id="PF17864">
    <property type="entry name" value="AAA_lid_4"/>
    <property type="match status" value="1"/>
</dbReference>
<dbReference type="InterPro" id="IPR041445">
    <property type="entry name" value="AAA_lid_4"/>
</dbReference>
<dbReference type="HAMAP" id="MF_00016">
    <property type="entry name" value="DNA_HJ_migration_RuvB"/>
    <property type="match status" value="1"/>
</dbReference>
<dbReference type="SUPFAM" id="SSF46785">
    <property type="entry name" value="Winged helix' DNA-binding domain"/>
    <property type="match status" value="1"/>
</dbReference>
<feature type="non-terminal residue" evidence="7">
    <location>
        <position position="1"/>
    </location>
</feature>
<keyword evidence="7" id="KW-0378">Hydrolase</keyword>
<evidence type="ECO:0000313" key="8">
    <source>
        <dbReference type="Proteomes" id="UP000709351"/>
    </source>
</evidence>
<dbReference type="InterPro" id="IPR004605">
    <property type="entry name" value="DNA_helicase_Holl-junc_RuvB"/>
</dbReference>
<dbReference type="PANTHER" id="PTHR42848:SF1">
    <property type="entry name" value="HOLLIDAY JUNCTION BRANCH MIGRATION COMPLEX SUBUNIT RUVB"/>
    <property type="match status" value="1"/>
</dbReference>
<comment type="caution">
    <text evidence="7">The sequence shown here is derived from an EMBL/GenBank/DDBJ whole genome shotgun (WGS) entry which is preliminary data.</text>
</comment>
<dbReference type="Gene3D" id="1.10.8.60">
    <property type="match status" value="1"/>
</dbReference>
<dbReference type="NCBIfam" id="NF000868">
    <property type="entry name" value="PRK00080.1"/>
    <property type="match status" value="1"/>
</dbReference>
<dbReference type="InterPro" id="IPR036388">
    <property type="entry name" value="WH-like_DNA-bd_sf"/>
</dbReference>
<dbReference type="GO" id="GO:0005524">
    <property type="term" value="F:ATP binding"/>
    <property type="evidence" value="ECO:0007669"/>
    <property type="project" value="UniProtKB-KW"/>
</dbReference>
<evidence type="ECO:0000259" key="4">
    <source>
        <dbReference type="Pfam" id="PF05491"/>
    </source>
</evidence>
<dbReference type="GO" id="GO:0003677">
    <property type="term" value="F:DNA binding"/>
    <property type="evidence" value="ECO:0007669"/>
    <property type="project" value="UniProtKB-KW"/>
</dbReference>
<feature type="domain" description="RuvB-like AAA+ ATPase" evidence="5">
    <location>
        <begin position="1"/>
        <end position="46"/>
    </location>
</feature>
<dbReference type="GO" id="GO:0016787">
    <property type="term" value="F:hydrolase activity"/>
    <property type="evidence" value="ECO:0007669"/>
    <property type="project" value="UniProtKB-KW"/>
</dbReference>
<dbReference type="GO" id="GO:0006310">
    <property type="term" value="P:DNA recombination"/>
    <property type="evidence" value="ECO:0007669"/>
    <property type="project" value="InterPro"/>
</dbReference>
<organism evidence="7 8">
    <name type="scientific">Oribacterium parvum</name>
    <dbReference type="NCBI Taxonomy" id="1501329"/>
    <lineage>
        <taxon>Bacteria</taxon>
        <taxon>Bacillati</taxon>
        <taxon>Bacillota</taxon>
        <taxon>Clostridia</taxon>
        <taxon>Lachnospirales</taxon>
        <taxon>Lachnospiraceae</taxon>
        <taxon>Oribacterium</taxon>
    </lineage>
</organism>
<name>A0A930DPW7_9FIRM</name>
<keyword evidence="7" id="KW-0347">Helicase</keyword>
<dbReference type="EC" id="3.6.4.12" evidence="7"/>
<dbReference type="SUPFAM" id="SSF52540">
    <property type="entry name" value="P-loop containing nucleoside triphosphate hydrolases"/>
    <property type="match status" value="1"/>
</dbReference>
<accession>A0A930DPW7</accession>
<evidence type="ECO:0000256" key="1">
    <source>
        <dbReference type="ARBA" id="ARBA00022741"/>
    </source>
</evidence>
<evidence type="ECO:0000256" key="3">
    <source>
        <dbReference type="ARBA" id="ARBA00023125"/>
    </source>
</evidence>
<evidence type="ECO:0000259" key="5">
    <source>
        <dbReference type="Pfam" id="PF05496"/>
    </source>
</evidence>
<feature type="domain" description="RuvB AAA lid" evidence="6">
    <location>
        <begin position="49"/>
        <end position="122"/>
    </location>
</feature>
<keyword evidence="2" id="KW-0067">ATP-binding</keyword>
<dbReference type="InterPro" id="IPR036390">
    <property type="entry name" value="WH_DNA-bd_sf"/>
</dbReference>
<dbReference type="Pfam" id="PF05496">
    <property type="entry name" value="RuvB_N"/>
    <property type="match status" value="1"/>
</dbReference>
<dbReference type="GO" id="GO:0006281">
    <property type="term" value="P:DNA repair"/>
    <property type="evidence" value="ECO:0007669"/>
    <property type="project" value="InterPro"/>
</dbReference>
<feature type="domain" description="RuvB winged helix C-terminal" evidence="4">
    <location>
        <begin position="124"/>
        <end position="193"/>
    </location>
</feature>
<dbReference type="Proteomes" id="UP000709351">
    <property type="component" value="Unassembled WGS sequence"/>
</dbReference>